<evidence type="ECO:0000313" key="2">
    <source>
        <dbReference type="Proteomes" id="UP001156629"/>
    </source>
</evidence>
<accession>A0ABQ5WP55</accession>
<protein>
    <recommendedName>
        <fullName evidence="3">Autotransporter domain-containing protein</fullName>
    </recommendedName>
</protein>
<evidence type="ECO:0008006" key="3">
    <source>
        <dbReference type="Google" id="ProtNLM"/>
    </source>
</evidence>
<organism evidence="1 2">
    <name type="scientific">Gluconobacter kondonii</name>
    <dbReference type="NCBI Taxonomy" id="941463"/>
    <lineage>
        <taxon>Bacteria</taxon>
        <taxon>Pseudomonadati</taxon>
        <taxon>Pseudomonadota</taxon>
        <taxon>Alphaproteobacteria</taxon>
        <taxon>Acetobacterales</taxon>
        <taxon>Acetobacteraceae</taxon>
        <taxon>Gluconobacter</taxon>
    </lineage>
</organism>
<evidence type="ECO:0000313" key="1">
    <source>
        <dbReference type="EMBL" id="GLQ64802.1"/>
    </source>
</evidence>
<sequence>MAVARPLSLASLGPSCLLRAVRTEWRLAVCILGSVWTAPLRAQAPAYFMPAHHTARTPSLNALRTPALLNSMTGRSASGGLSFDQTGTSPVVRREWMKLDLSNLSKIGPLDVERATQSPLMEEKGVTTTFAYPLKSLPGVDLTASFFGGHRDTIQGAAGGSAAVTGGIRVHW</sequence>
<comment type="caution">
    <text evidence="1">The sequence shown here is derived from an EMBL/GenBank/DDBJ whole genome shotgun (WGS) entry which is preliminary data.</text>
</comment>
<name>A0ABQ5WP55_9PROT</name>
<dbReference type="Proteomes" id="UP001156629">
    <property type="component" value="Unassembled WGS sequence"/>
</dbReference>
<keyword evidence="2" id="KW-1185">Reference proteome</keyword>
<proteinExistence type="predicted"/>
<dbReference type="GeneID" id="76196256"/>
<reference evidence="2" key="1">
    <citation type="journal article" date="2019" name="Int. J. Syst. Evol. Microbiol.">
        <title>The Global Catalogue of Microorganisms (GCM) 10K type strain sequencing project: providing services to taxonomists for standard genome sequencing and annotation.</title>
        <authorList>
            <consortium name="The Broad Institute Genomics Platform"/>
            <consortium name="The Broad Institute Genome Sequencing Center for Infectious Disease"/>
            <person name="Wu L."/>
            <person name="Ma J."/>
        </authorList>
    </citation>
    <scope>NUCLEOTIDE SEQUENCE [LARGE SCALE GENOMIC DNA]</scope>
    <source>
        <strain evidence="2">NBRC 3266</strain>
    </source>
</reference>
<dbReference type="RefSeq" id="WP_099285414.1">
    <property type="nucleotide sequence ID" value="NZ_BEWP01000001.1"/>
</dbReference>
<dbReference type="EMBL" id="BSNV01000002">
    <property type="protein sequence ID" value="GLQ64802.1"/>
    <property type="molecule type" value="Genomic_DNA"/>
</dbReference>
<gene>
    <name evidence="1" type="ORF">GCM10007870_03860</name>
</gene>